<dbReference type="InterPro" id="IPR017853">
    <property type="entry name" value="GH"/>
</dbReference>
<evidence type="ECO:0000256" key="1">
    <source>
        <dbReference type="SAM" id="MobiDB-lite"/>
    </source>
</evidence>
<organism evidence="4 5">
    <name type="scientific">Synaphobranchus kaupii</name>
    <name type="common">Kaup's arrowtooth eel</name>
    <dbReference type="NCBI Taxonomy" id="118154"/>
    <lineage>
        <taxon>Eukaryota</taxon>
        <taxon>Metazoa</taxon>
        <taxon>Chordata</taxon>
        <taxon>Craniata</taxon>
        <taxon>Vertebrata</taxon>
        <taxon>Euteleostomi</taxon>
        <taxon>Actinopterygii</taxon>
        <taxon>Neopterygii</taxon>
        <taxon>Teleostei</taxon>
        <taxon>Anguilliformes</taxon>
        <taxon>Synaphobranchidae</taxon>
        <taxon>Synaphobranchus</taxon>
    </lineage>
</organism>
<dbReference type="GO" id="GO:0016323">
    <property type="term" value="C:basolateral plasma membrane"/>
    <property type="evidence" value="ECO:0007669"/>
    <property type="project" value="TreeGrafter"/>
</dbReference>
<keyword evidence="2" id="KW-0812">Transmembrane</keyword>
<dbReference type="Pfam" id="PF16028">
    <property type="entry name" value="SLC3A2_N"/>
    <property type="match status" value="1"/>
</dbReference>
<dbReference type="InterPro" id="IPR006047">
    <property type="entry name" value="GH13_cat_dom"/>
</dbReference>
<keyword evidence="2" id="KW-0472">Membrane</keyword>
<feature type="compositionally biased region" description="Basic and acidic residues" evidence="1">
    <location>
        <begin position="1"/>
        <end position="21"/>
    </location>
</feature>
<sequence length="513" mass="56469">MSKDADVDMKDVELNEMDQEKQPMTGGEAGNGDGISPTGTEKNGAVKLKIPEEEDAKFTGLSKEELLKVAGTPGWVRTRWALLVLFWLGWVGMLAGAVAIIIQAPRCKPLPKMNWWNNGPLYQVGDVAAFTGQNNLKGLAAKMENLNELKVKGLVLGPIHETNPDDPQSLDFLKIASDVGTLEEFRNLIKIARKKSISVVLDLTPNYKGNQPWFSNGTVTDVTDKLKLALVFWMREGIDGVQLSGIDRVVSVTPNQWADIRAIMQNSTSKDKNRALFGVTEKTSAVEVSNLLNSSGVDLLMSRVLWSNMTGVDRAQDVQHLYTSYNQTSLAWSLSDRTQGHLASLVNPKLLKLNQMLLFTLPGTPVFNYGDEIGLEDEQDSKFPRMPWGPLDPVAEMNDTEKERLSNRKFFCTLSDLRGKERSLLHGDFRVLHNSTSCLAFLRQWDQSAGYLASFNWGEEPATLNIAHSSLPATATVTVSTDATAMPAGSSVQLETLQLGAGQAVLLQYPYIA</sequence>
<dbReference type="OrthoDB" id="1740265at2759"/>
<dbReference type="GO" id="GO:1903801">
    <property type="term" value="P:L-leucine import across plasma membrane"/>
    <property type="evidence" value="ECO:0007669"/>
    <property type="project" value="TreeGrafter"/>
</dbReference>
<dbReference type="GO" id="GO:0015173">
    <property type="term" value="F:aromatic amino acid transmembrane transporter activity"/>
    <property type="evidence" value="ECO:0007669"/>
    <property type="project" value="TreeGrafter"/>
</dbReference>
<comment type="caution">
    <text evidence="4">The sequence shown here is derived from an EMBL/GenBank/DDBJ whole genome shotgun (WGS) entry which is preliminary data.</text>
</comment>
<dbReference type="GO" id="GO:0015180">
    <property type="term" value="F:L-alanine transmembrane transporter activity"/>
    <property type="evidence" value="ECO:0007669"/>
    <property type="project" value="TreeGrafter"/>
</dbReference>
<feature type="transmembrane region" description="Helical" evidence="2">
    <location>
        <begin position="80"/>
        <end position="102"/>
    </location>
</feature>
<reference evidence="4" key="1">
    <citation type="journal article" date="2023" name="Science">
        <title>Genome structures resolve the early diversification of teleost fishes.</title>
        <authorList>
            <person name="Parey E."/>
            <person name="Louis A."/>
            <person name="Montfort J."/>
            <person name="Bouchez O."/>
            <person name="Roques C."/>
            <person name="Iampietro C."/>
            <person name="Lluch J."/>
            <person name="Castinel A."/>
            <person name="Donnadieu C."/>
            <person name="Desvignes T."/>
            <person name="Floi Bucao C."/>
            <person name="Jouanno E."/>
            <person name="Wen M."/>
            <person name="Mejri S."/>
            <person name="Dirks R."/>
            <person name="Jansen H."/>
            <person name="Henkel C."/>
            <person name="Chen W.J."/>
            <person name="Zahm M."/>
            <person name="Cabau C."/>
            <person name="Klopp C."/>
            <person name="Thompson A.W."/>
            <person name="Robinson-Rechavi M."/>
            <person name="Braasch I."/>
            <person name="Lecointre G."/>
            <person name="Bobe J."/>
            <person name="Postlethwait J.H."/>
            <person name="Berthelot C."/>
            <person name="Roest Crollius H."/>
            <person name="Guiguen Y."/>
        </authorList>
    </citation>
    <scope>NUCLEOTIDE SEQUENCE</scope>
    <source>
        <strain evidence="4">WJC10195</strain>
    </source>
</reference>
<dbReference type="InterPro" id="IPR031984">
    <property type="entry name" value="SLC3A2_N"/>
</dbReference>
<dbReference type="Gene3D" id="2.60.40.1180">
    <property type="entry name" value="Golgi alpha-mannosidase II"/>
    <property type="match status" value="1"/>
</dbReference>
<dbReference type="GO" id="GO:0005975">
    <property type="term" value="P:carbohydrate metabolic process"/>
    <property type="evidence" value="ECO:0007669"/>
    <property type="project" value="InterPro"/>
</dbReference>
<evidence type="ECO:0000313" key="5">
    <source>
        <dbReference type="Proteomes" id="UP001152622"/>
    </source>
</evidence>
<dbReference type="GO" id="GO:0016324">
    <property type="term" value="C:apical plasma membrane"/>
    <property type="evidence" value="ECO:0007669"/>
    <property type="project" value="TreeGrafter"/>
</dbReference>
<dbReference type="InterPro" id="IPR013780">
    <property type="entry name" value="Glyco_hydro_b"/>
</dbReference>
<accession>A0A9Q1ENV1</accession>
<evidence type="ECO:0000259" key="3">
    <source>
        <dbReference type="SMART" id="SM00642"/>
    </source>
</evidence>
<dbReference type="Pfam" id="PF00128">
    <property type="entry name" value="Alpha-amylase"/>
    <property type="match status" value="1"/>
</dbReference>
<gene>
    <name evidence="4" type="ORF">SKAU_G00322090</name>
</gene>
<dbReference type="Proteomes" id="UP001152622">
    <property type="component" value="Chromosome 14"/>
</dbReference>
<feature type="domain" description="Glycosyl hydrolase family 13 catalytic" evidence="3">
    <location>
        <begin position="127"/>
        <end position="418"/>
    </location>
</feature>
<protein>
    <recommendedName>
        <fullName evidence="3">Glycosyl hydrolase family 13 catalytic domain-containing protein</fullName>
    </recommendedName>
</protein>
<proteinExistence type="predicted"/>
<keyword evidence="2" id="KW-1133">Transmembrane helix</keyword>
<dbReference type="PANTHER" id="PTHR46673:SF3">
    <property type="entry name" value="SOLUTE CARRIER FAMILY 3 (AMINO ACID TRANSPORTER HEAVY CHAIN), MEMBER 2A-RELATED"/>
    <property type="match status" value="1"/>
</dbReference>
<name>A0A9Q1ENV1_SYNKA</name>
<dbReference type="InterPro" id="IPR042280">
    <property type="entry name" value="SLC3A2"/>
</dbReference>
<dbReference type="GO" id="GO:0015823">
    <property type="term" value="P:phenylalanine transport"/>
    <property type="evidence" value="ECO:0007669"/>
    <property type="project" value="TreeGrafter"/>
</dbReference>
<keyword evidence="5" id="KW-1185">Reference proteome</keyword>
<dbReference type="AlphaFoldDB" id="A0A9Q1ENV1"/>
<dbReference type="PANTHER" id="PTHR46673">
    <property type="entry name" value="4F2 CELL-SURFACE ANTIGEN HEAVY CHAIN"/>
    <property type="match status" value="1"/>
</dbReference>
<evidence type="ECO:0000256" key="2">
    <source>
        <dbReference type="SAM" id="Phobius"/>
    </source>
</evidence>
<dbReference type="GO" id="GO:0015190">
    <property type="term" value="F:L-leucine transmembrane transporter activity"/>
    <property type="evidence" value="ECO:0007669"/>
    <property type="project" value="TreeGrafter"/>
</dbReference>
<dbReference type="SMART" id="SM00642">
    <property type="entry name" value="Aamy"/>
    <property type="match status" value="1"/>
</dbReference>
<dbReference type="GO" id="GO:1904273">
    <property type="term" value="P:L-alanine import across plasma membrane"/>
    <property type="evidence" value="ECO:0007669"/>
    <property type="project" value="TreeGrafter"/>
</dbReference>
<evidence type="ECO:0000313" key="4">
    <source>
        <dbReference type="EMBL" id="KAJ8342281.1"/>
    </source>
</evidence>
<dbReference type="EMBL" id="JAINUF010000014">
    <property type="protein sequence ID" value="KAJ8342281.1"/>
    <property type="molecule type" value="Genomic_DNA"/>
</dbReference>
<feature type="region of interest" description="Disordered" evidence="1">
    <location>
        <begin position="1"/>
        <end position="47"/>
    </location>
</feature>
<dbReference type="SUPFAM" id="SSF51445">
    <property type="entry name" value="(Trans)glycosidases"/>
    <property type="match status" value="1"/>
</dbReference>
<dbReference type="Gene3D" id="3.20.20.80">
    <property type="entry name" value="Glycosidases"/>
    <property type="match status" value="1"/>
</dbReference>